<reference evidence="1" key="1">
    <citation type="submission" date="2020-01" db="EMBL/GenBank/DDBJ databases">
        <authorList>
            <consortium name="DOE Joint Genome Institute"/>
            <person name="Haridas S."/>
            <person name="Albert R."/>
            <person name="Binder M."/>
            <person name="Bloem J."/>
            <person name="Labutti K."/>
            <person name="Salamov A."/>
            <person name="Andreopoulos B."/>
            <person name="Baker S.E."/>
            <person name="Barry K."/>
            <person name="Bills G."/>
            <person name="Bluhm B.H."/>
            <person name="Cannon C."/>
            <person name="Castanera R."/>
            <person name="Culley D.E."/>
            <person name="Daum C."/>
            <person name="Ezra D."/>
            <person name="Gonzalez J.B."/>
            <person name="Henrissat B."/>
            <person name="Kuo A."/>
            <person name="Liang C."/>
            <person name="Lipzen A."/>
            <person name="Lutzoni F."/>
            <person name="Magnuson J."/>
            <person name="Mondo S."/>
            <person name="Nolan M."/>
            <person name="Ohm R."/>
            <person name="Pangilinan J."/>
            <person name="Park H.-J."/>
            <person name="Ramirez L."/>
            <person name="Alfaro M."/>
            <person name="Sun H."/>
            <person name="Tritt A."/>
            <person name="Yoshinaga Y."/>
            <person name="Zwiers L.-H."/>
            <person name="Turgeon B.G."/>
            <person name="Goodwin S.B."/>
            <person name="Spatafora J.W."/>
            <person name="Crous P.W."/>
            <person name="Grigoriev I.V."/>
        </authorList>
    </citation>
    <scope>NUCLEOTIDE SEQUENCE</scope>
    <source>
        <strain evidence="1">IPT5</strain>
    </source>
</reference>
<protein>
    <submittedName>
        <fullName evidence="1">Uncharacterized protein</fullName>
    </submittedName>
</protein>
<proteinExistence type="predicted"/>
<evidence type="ECO:0000313" key="1">
    <source>
        <dbReference type="EMBL" id="KAF2851080.1"/>
    </source>
</evidence>
<evidence type="ECO:0000313" key="2">
    <source>
        <dbReference type="Proteomes" id="UP000799423"/>
    </source>
</evidence>
<name>A0A6A7B6N0_9PLEO</name>
<gene>
    <name evidence="1" type="ORF">T440DRAFT_468200</name>
</gene>
<dbReference type="EMBL" id="MU006304">
    <property type="protein sequence ID" value="KAF2851080.1"/>
    <property type="molecule type" value="Genomic_DNA"/>
</dbReference>
<dbReference type="AlphaFoldDB" id="A0A6A7B6N0"/>
<accession>A0A6A7B6N0</accession>
<organism evidence="1 2">
    <name type="scientific">Plenodomus tracheiphilus IPT5</name>
    <dbReference type="NCBI Taxonomy" id="1408161"/>
    <lineage>
        <taxon>Eukaryota</taxon>
        <taxon>Fungi</taxon>
        <taxon>Dikarya</taxon>
        <taxon>Ascomycota</taxon>
        <taxon>Pezizomycotina</taxon>
        <taxon>Dothideomycetes</taxon>
        <taxon>Pleosporomycetidae</taxon>
        <taxon>Pleosporales</taxon>
        <taxon>Pleosporineae</taxon>
        <taxon>Leptosphaeriaceae</taxon>
        <taxon>Plenodomus</taxon>
    </lineage>
</organism>
<dbReference type="Proteomes" id="UP000799423">
    <property type="component" value="Unassembled WGS sequence"/>
</dbReference>
<keyword evidence="2" id="KW-1185">Reference proteome</keyword>
<sequence>MAHFQVSLDTAPYYASYENYMQRGQELSRKEVLKVAKMKYANVIGEHRLAKAIGVNYKYMLRGGHL</sequence>